<evidence type="ECO:0000256" key="1">
    <source>
        <dbReference type="SAM" id="MobiDB-lite"/>
    </source>
</evidence>
<organism evidence="2 3">
    <name type="scientific">Roseovarius ramblicola</name>
    <dbReference type="NCBI Taxonomy" id="2022336"/>
    <lineage>
        <taxon>Bacteria</taxon>
        <taxon>Pseudomonadati</taxon>
        <taxon>Pseudomonadota</taxon>
        <taxon>Alphaproteobacteria</taxon>
        <taxon>Rhodobacterales</taxon>
        <taxon>Roseobacteraceae</taxon>
        <taxon>Roseovarius</taxon>
    </lineage>
</organism>
<gene>
    <name evidence="2" type="ORF">ACFFU4_04755</name>
</gene>
<proteinExistence type="predicted"/>
<dbReference type="EMBL" id="JBHMEC010000008">
    <property type="protein sequence ID" value="MFB9149058.1"/>
    <property type="molecule type" value="Genomic_DNA"/>
</dbReference>
<dbReference type="Proteomes" id="UP001589670">
    <property type="component" value="Unassembled WGS sequence"/>
</dbReference>
<comment type="caution">
    <text evidence="2">The sequence shown here is derived from an EMBL/GenBank/DDBJ whole genome shotgun (WGS) entry which is preliminary data.</text>
</comment>
<reference evidence="2 3" key="1">
    <citation type="submission" date="2024-09" db="EMBL/GenBank/DDBJ databases">
        <authorList>
            <person name="Sun Q."/>
            <person name="Mori K."/>
        </authorList>
    </citation>
    <scope>NUCLEOTIDE SEQUENCE [LARGE SCALE GENOMIC DNA]</scope>
    <source>
        <strain evidence="2 3">CECT 9424</strain>
    </source>
</reference>
<sequence length="166" mass="18601">MFTKLTTTLMVGALALATTITPTQLRADNDAAKIIGGLAIGAIIGAAIADNNDNRRHNRGHVSRRHHDAYDVYGRGKHRSHKRGHHRGHKKRYNRGHRGHDGYKHRRVNLPGACRVYNGHRSGYSGHCLGRHNYSYSALPSACAIRVGGHHRTIYRDGCLNRYGYY</sequence>
<evidence type="ECO:0000313" key="3">
    <source>
        <dbReference type="Proteomes" id="UP001589670"/>
    </source>
</evidence>
<dbReference type="RefSeq" id="WP_377067575.1">
    <property type="nucleotide sequence ID" value="NZ_JBHMEC010000008.1"/>
</dbReference>
<evidence type="ECO:0008006" key="4">
    <source>
        <dbReference type="Google" id="ProtNLM"/>
    </source>
</evidence>
<evidence type="ECO:0000313" key="2">
    <source>
        <dbReference type="EMBL" id="MFB9149058.1"/>
    </source>
</evidence>
<keyword evidence="3" id="KW-1185">Reference proteome</keyword>
<protein>
    <recommendedName>
        <fullName evidence="4">Glycine zipper domain-containing protein</fullName>
    </recommendedName>
</protein>
<accession>A0ABV5HXD0</accession>
<name>A0ABV5HXD0_9RHOB</name>
<feature type="region of interest" description="Disordered" evidence="1">
    <location>
        <begin position="76"/>
        <end position="104"/>
    </location>
</feature>